<accession>A0ABV6NDC7</accession>
<dbReference type="EMBL" id="JBHLTR010000004">
    <property type="protein sequence ID" value="MFC0558153.1"/>
    <property type="molecule type" value="Genomic_DNA"/>
</dbReference>
<organism evidence="1 2">
    <name type="scientific">Halalkalibacter alkalisediminis</name>
    <dbReference type="NCBI Taxonomy" id="935616"/>
    <lineage>
        <taxon>Bacteria</taxon>
        <taxon>Bacillati</taxon>
        <taxon>Bacillota</taxon>
        <taxon>Bacilli</taxon>
        <taxon>Bacillales</taxon>
        <taxon>Bacillaceae</taxon>
        <taxon>Halalkalibacter</taxon>
    </lineage>
</organism>
<proteinExistence type="predicted"/>
<name>A0ABV6NDC7_9BACI</name>
<evidence type="ECO:0000313" key="2">
    <source>
        <dbReference type="Proteomes" id="UP001589833"/>
    </source>
</evidence>
<evidence type="ECO:0000313" key="1">
    <source>
        <dbReference type="EMBL" id="MFC0558153.1"/>
    </source>
</evidence>
<reference evidence="1 2" key="1">
    <citation type="submission" date="2024-09" db="EMBL/GenBank/DDBJ databases">
        <authorList>
            <person name="Sun Q."/>
            <person name="Mori K."/>
        </authorList>
    </citation>
    <scope>NUCLEOTIDE SEQUENCE [LARGE SCALE GENOMIC DNA]</scope>
    <source>
        <strain evidence="1 2">NCAIM B.02301</strain>
    </source>
</reference>
<sequence length="256" mass="27798">MNGLKCWLISTMILITLTGCNIITFEHEETYTLDGKEITTFNINHDEGDVKVKGVEGIDQITVTAKFTAWSDDSAEQAQTFSENNLAVDLFAEDDQAFLKTSVKRGAEPEQGFIHLEIEVPNDLAFEYRQNEGQLQIESLRADLNLQHGTNHLVLKDIQGNIQITDGAGDITLEEVAGAIVINNNAGTTKINYSTGETSIIAGSGHVEINEHEGNVTIRSGVGNIAINDLDGNVTILESRDGTVTIENVTGEIAQP</sequence>
<comment type="caution">
    <text evidence="1">The sequence shown here is derived from an EMBL/GenBank/DDBJ whole genome shotgun (WGS) entry which is preliminary data.</text>
</comment>
<dbReference type="Proteomes" id="UP001589833">
    <property type="component" value="Unassembled WGS sequence"/>
</dbReference>
<gene>
    <name evidence="1" type="ORF">ACFFH4_03715</name>
</gene>
<keyword evidence="2" id="KW-1185">Reference proteome</keyword>
<dbReference type="PROSITE" id="PS51257">
    <property type="entry name" value="PROKAR_LIPOPROTEIN"/>
    <property type="match status" value="1"/>
</dbReference>
<protein>
    <recommendedName>
        <fullName evidence="3">Adhesin domain-containing protein</fullName>
    </recommendedName>
</protein>
<evidence type="ECO:0008006" key="3">
    <source>
        <dbReference type="Google" id="ProtNLM"/>
    </source>
</evidence>
<dbReference type="RefSeq" id="WP_273841152.1">
    <property type="nucleotide sequence ID" value="NZ_JAQQWT010000003.1"/>
</dbReference>